<organism evidence="2 3">
    <name type="scientific">Virgibacillus natechei</name>
    <dbReference type="NCBI Taxonomy" id="1216297"/>
    <lineage>
        <taxon>Bacteria</taxon>
        <taxon>Bacillati</taxon>
        <taxon>Bacillota</taxon>
        <taxon>Bacilli</taxon>
        <taxon>Bacillales</taxon>
        <taxon>Bacillaceae</taxon>
        <taxon>Virgibacillus</taxon>
    </lineage>
</organism>
<comment type="similarity">
    <text evidence="1">Belongs to the enoyl-CoA hydratase/isomerase family.</text>
</comment>
<dbReference type="SUPFAM" id="SSF52096">
    <property type="entry name" value="ClpP/crotonase"/>
    <property type="match status" value="1"/>
</dbReference>
<comment type="caution">
    <text evidence="2">The sequence shown here is derived from an EMBL/GenBank/DDBJ whole genome shotgun (WGS) entry which is preliminary data.</text>
</comment>
<keyword evidence="3" id="KW-1185">Reference proteome</keyword>
<dbReference type="EMBL" id="JAGGKX010000004">
    <property type="protein sequence ID" value="MBP1968967.1"/>
    <property type="molecule type" value="Genomic_DNA"/>
</dbReference>
<accession>A0ABS4IDE7</accession>
<dbReference type="Pfam" id="PF00378">
    <property type="entry name" value="ECH_1"/>
    <property type="match status" value="1"/>
</dbReference>
<dbReference type="Gene3D" id="3.90.226.10">
    <property type="entry name" value="2-enoyl-CoA Hydratase, Chain A, domain 1"/>
    <property type="match status" value="1"/>
</dbReference>
<gene>
    <name evidence="2" type="ORF">J2Z83_001070</name>
</gene>
<proteinExistence type="inferred from homology"/>
<dbReference type="Gene3D" id="1.10.12.10">
    <property type="entry name" value="Lyase 2-enoyl-coa Hydratase, Chain A, domain 2"/>
    <property type="match status" value="1"/>
</dbReference>
<dbReference type="CDD" id="cd06558">
    <property type="entry name" value="crotonase-like"/>
    <property type="match status" value="1"/>
</dbReference>
<reference evidence="2 3" key="1">
    <citation type="submission" date="2021-03" db="EMBL/GenBank/DDBJ databases">
        <title>Genomic Encyclopedia of Type Strains, Phase IV (KMG-IV): sequencing the most valuable type-strain genomes for metagenomic binning, comparative biology and taxonomic classification.</title>
        <authorList>
            <person name="Goeker M."/>
        </authorList>
    </citation>
    <scope>NUCLEOTIDE SEQUENCE [LARGE SCALE GENOMIC DNA]</scope>
    <source>
        <strain evidence="2 3">DSM 25609</strain>
    </source>
</reference>
<evidence type="ECO:0000313" key="3">
    <source>
        <dbReference type="Proteomes" id="UP001519345"/>
    </source>
</evidence>
<name>A0ABS4IDE7_9BACI</name>
<dbReference type="PANTHER" id="PTHR43459">
    <property type="entry name" value="ENOYL-COA HYDRATASE"/>
    <property type="match status" value="1"/>
</dbReference>
<dbReference type="InterPro" id="IPR014748">
    <property type="entry name" value="Enoyl-CoA_hydra_C"/>
</dbReference>
<evidence type="ECO:0000256" key="1">
    <source>
        <dbReference type="ARBA" id="ARBA00005254"/>
    </source>
</evidence>
<dbReference type="InterPro" id="IPR001753">
    <property type="entry name" value="Enoyl-CoA_hydra/iso"/>
</dbReference>
<evidence type="ECO:0000313" key="2">
    <source>
        <dbReference type="EMBL" id="MBP1968967.1"/>
    </source>
</evidence>
<dbReference type="InterPro" id="IPR029045">
    <property type="entry name" value="ClpP/crotonase-like_dom_sf"/>
</dbReference>
<sequence length="256" mass="28556">MSTVLVESQNNISYIYLNRAERYNAINKEMLEELLRVVETVEKNEDSIVILAGKGKAFSAGGDVGMMKDFADSAFFDGIMKTIERIVLKLYMMPKIVISALQGSAAGLGLSLALTADYVIAQRESKLGVLFMGIGLAPDGGGHFLLKERLGIHQAKQFIWGMKQVDASQAKEMGLVDIITDKQVMEEATEVGNKLLATPLTAALKTKEMYHSTQKETLRYYLEEEAKTQWKLRNTDDHQEGVQAFLEKRKPKFIGK</sequence>
<dbReference type="Proteomes" id="UP001519345">
    <property type="component" value="Unassembled WGS sequence"/>
</dbReference>
<dbReference type="RefSeq" id="WP_209462189.1">
    <property type="nucleotide sequence ID" value="NZ_CP110224.1"/>
</dbReference>
<protein>
    <submittedName>
        <fullName evidence="2">Enoyl-CoA hydratase/carnithine racemase</fullName>
    </submittedName>
</protein>
<dbReference type="PANTHER" id="PTHR43459:SF1">
    <property type="entry name" value="EG:BACN32G11.4 PROTEIN"/>
    <property type="match status" value="1"/>
</dbReference>